<dbReference type="AlphaFoldDB" id="A0A6M0SEP3"/>
<name>A0A6M0SEP3_9CYAN</name>
<sequence>MQHYDIVGAIAFARINELQGINNLVDDRQLTIKERLKRICSRNSLPPANWDQSKLSLPGKSVRVSNQKLKATGYQFIHPQVVV</sequence>
<dbReference type="Proteomes" id="UP000473574">
    <property type="component" value="Unassembled WGS sequence"/>
</dbReference>
<protein>
    <submittedName>
        <fullName evidence="1">Uncharacterized protein</fullName>
    </submittedName>
</protein>
<dbReference type="EMBL" id="QZCE01000002">
    <property type="protein sequence ID" value="NEZ66786.1"/>
    <property type="molecule type" value="Genomic_DNA"/>
</dbReference>
<reference evidence="1 2" key="1">
    <citation type="journal article" date="2020" name="Microb. Ecol.">
        <title>Ecogenomics of the Marine Benthic Filamentous Cyanobacterium Adonisia.</title>
        <authorList>
            <person name="Walter J.M."/>
            <person name="Coutinho F.H."/>
            <person name="Leomil L."/>
            <person name="Hargreaves P.I."/>
            <person name="Campeao M.E."/>
            <person name="Vieira V.V."/>
            <person name="Silva B.S."/>
            <person name="Fistarol G.O."/>
            <person name="Salomon P.S."/>
            <person name="Sawabe T."/>
            <person name="Mino S."/>
            <person name="Hosokawa M."/>
            <person name="Miyashita H."/>
            <person name="Maruyama F."/>
            <person name="van Verk M.C."/>
            <person name="Dutilh B.E."/>
            <person name="Thompson C.C."/>
            <person name="Thompson F.L."/>
        </authorList>
    </citation>
    <scope>NUCLEOTIDE SEQUENCE [LARGE SCALE GENOMIC DNA]</scope>
    <source>
        <strain evidence="1 2">CCMR0082</strain>
    </source>
</reference>
<dbReference type="RefSeq" id="WP_163669237.1">
    <property type="nucleotide sequence ID" value="NZ_QZCE01000002.1"/>
</dbReference>
<gene>
    <name evidence="1" type="ORF">D0962_29200</name>
</gene>
<evidence type="ECO:0000313" key="2">
    <source>
        <dbReference type="Proteomes" id="UP000473574"/>
    </source>
</evidence>
<evidence type="ECO:0000313" key="1">
    <source>
        <dbReference type="EMBL" id="NEZ66786.1"/>
    </source>
</evidence>
<comment type="caution">
    <text evidence="1">The sequence shown here is derived from an EMBL/GenBank/DDBJ whole genome shotgun (WGS) entry which is preliminary data.</text>
</comment>
<proteinExistence type="predicted"/>
<organism evidence="1 2">
    <name type="scientific">Adonisia turfae CCMR0082</name>
    <dbReference type="NCBI Taxonomy" id="2304604"/>
    <lineage>
        <taxon>Bacteria</taxon>
        <taxon>Bacillati</taxon>
        <taxon>Cyanobacteriota</taxon>
        <taxon>Adonisia</taxon>
        <taxon>Adonisia turfae</taxon>
    </lineage>
</organism>
<accession>A0A6M0SEP3</accession>
<dbReference type="Gene3D" id="3.40.50.720">
    <property type="entry name" value="NAD(P)-binding Rossmann-like Domain"/>
    <property type="match status" value="1"/>
</dbReference>